<accession>A0A4Y2UPB1</accession>
<gene>
    <name evidence="1" type="ORF">AVEN_207685_1</name>
</gene>
<protein>
    <submittedName>
        <fullName evidence="1">Uncharacterized protein</fullName>
    </submittedName>
</protein>
<comment type="caution">
    <text evidence="1">The sequence shown here is derived from an EMBL/GenBank/DDBJ whole genome shotgun (WGS) entry which is preliminary data.</text>
</comment>
<evidence type="ECO:0000313" key="1">
    <source>
        <dbReference type="EMBL" id="GBO14708.1"/>
    </source>
</evidence>
<name>A0A4Y2UPB1_ARAVE</name>
<reference evidence="1 2" key="1">
    <citation type="journal article" date="2019" name="Sci. Rep.">
        <title>Orb-weaving spider Araneus ventricosus genome elucidates the spidroin gene catalogue.</title>
        <authorList>
            <person name="Kono N."/>
            <person name="Nakamura H."/>
            <person name="Ohtoshi R."/>
            <person name="Moran D.A.P."/>
            <person name="Shinohara A."/>
            <person name="Yoshida Y."/>
            <person name="Fujiwara M."/>
            <person name="Mori M."/>
            <person name="Tomita M."/>
            <person name="Arakawa K."/>
        </authorList>
    </citation>
    <scope>NUCLEOTIDE SEQUENCE [LARGE SCALE GENOMIC DNA]</scope>
</reference>
<dbReference type="EMBL" id="BGPR01038823">
    <property type="protein sequence ID" value="GBO14708.1"/>
    <property type="molecule type" value="Genomic_DNA"/>
</dbReference>
<evidence type="ECO:0000313" key="2">
    <source>
        <dbReference type="Proteomes" id="UP000499080"/>
    </source>
</evidence>
<keyword evidence="2" id="KW-1185">Reference proteome</keyword>
<dbReference type="Proteomes" id="UP000499080">
    <property type="component" value="Unassembled WGS sequence"/>
</dbReference>
<organism evidence="1 2">
    <name type="scientific">Araneus ventricosus</name>
    <name type="common">Orbweaver spider</name>
    <name type="synonym">Epeira ventricosa</name>
    <dbReference type="NCBI Taxonomy" id="182803"/>
    <lineage>
        <taxon>Eukaryota</taxon>
        <taxon>Metazoa</taxon>
        <taxon>Ecdysozoa</taxon>
        <taxon>Arthropoda</taxon>
        <taxon>Chelicerata</taxon>
        <taxon>Arachnida</taxon>
        <taxon>Araneae</taxon>
        <taxon>Araneomorphae</taxon>
        <taxon>Entelegynae</taxon>
        <taxon>Araneoidea</taxon>
        <taxon>Araneidae</taxon>
        <taxon>Araneus</taxon>
    </lineage>
</organism>
<dbReference type="AlphaFoldDB" id="A0A4Y2UPB1"/>
<proteinExistence type="predicted"/>
<sequence length="96" mass="11297">MMLRLRNRVSFDGECRKHIVFLADKRRRQKRSVDEIAYGRAVPGDLSGYKQREHHEYVDEKPPEKFVTPSVNIRTTDNADLIDWQACNVTVPYQFS</sequence>